<dbReference type="AlphaFoldDB" id="A0A2G8JC81"/>
<sequence>MSPTVETDNEDIDEEIEEDEDDTIFDIEEKSSDDDDEEGEEEEDGDEDDNVDKPSTSEMKSAATNKENRMARQCVICGKRVIYLAHHIARQHRVKDKGRRMRLLYQSRQIDPIRRSKEPQYKRRPRDCIVPGCHAKMLIRLDNHLVAVHKLKRGSPMFSRILMETRIKYDDVDEKPEKMSINESYSVFDRAGQHLLLIAGGGASAKKTVYNHVLQMKKISEMAGGVKELFTNSSRLRK</sequence>
<proteinExistence type="predicted"/>
<evidence type="ECO:0000313" key="3">
    <source>
        <dbReference type="Proteomes" id="UP000230750"/>
    </source>
</evidence>
<accession>A0A2G8JC81</accession>
<name>A0A2G8JC81_STIJA</name>
<dbReference type="OrthoDB" id="10669958at2759"/>
<evidence type="ECO:0000313" key="2">
    <source>
        <dbReference type="EMBL" id="PIK33347.1"/>
    </source>
</evidence>
<feature type="region of interest" description="Disordered" evidence="1">
    <location>
        <begin position="1"/>
        <end position="67"/>
    </location>
</feature>
<evidence type="ECO:0000256" key="1">
    <source>
        <dbReference type="SAM" id="MobiDB-lite"/>
    </source>
</evidence>
<keyword evidence="3" id="KW-1185">Reference proteome</keyword>
<reference evidence="2 3" key="1">
    <citation type="journal article" date="2017" name="PLoS Biol.">
        <title>The sea cucumber genome provides insights into morphological evolution and visceral regeneration.</title>
        <authorList>
            <person name="Zhang X."/>
            <person name="Sun L."/>
            <person name="Yuan J."/>
            <person name="Sun Y."/>
            <person name="Gao Y."/>
            <person name="Zhang L."/>
            <person name="Li S."/>
            <person name="Dai H."/>
            <person name="Hamel J.F."/>
            <person name="Liu C."/>
            <person name="Yu Y."/>
            <person name="Liu S."/>
            <person name="Lin W."/>
            <person name="Guo K."/>
            <person name="Jin S."/>
            <person name="Xu P."/>
            <person name="Storey K.B."/>
            <person name="Huan P."/>
            <person name="Zhang T."/>
            <person name="Zhou Y."/>
            <person name="Zhang J."/>
            <person name="Lin C."/>
            <person name="Li X."/>
            <person name="Xing L."/>
            <person name="Huo D."/>
            <person name="Sun M."/>
            <person name="Wang L."/>
            <person name="Mercier A."/>
            <person name="Li F."/>
            <person name="Yang H."/>
            <person name="Xiang J."/>
        </authorList>
    </citation>
    <scope>NUCLEOTIDE SEQUENCE [LARGE SCALE GENOMIC DNA]</scope>
    <source>
        <strain evidence="2">Shaxun</strain>
        <tissue evidence="2">Muscle</tissue>
    </source>
</reference>
<protein>
    <submittedName>
        <fullName evidence="2">Putative ABC transporter F family member 4-like</fullName>
    </submittedName>
</protein>
<organism evidence="2 3">
    <name type="scientific">Stichopus japonicus</name>
    <name type="common">Sea cucumber</name>
    <dbReference type="NCBI Taxonomy" id="307972"/>
    <lineage>
        <taxon>Eukaryota</taxon>
        <taxon>Metazoa</taxon>
        <taxon>Echinodermata</taxon>
        <taxon>Eleutherozoa</taxon>
        <taxon>Echinozoa</taxon>
        <taxon>Holothuroidea</taxon>
        <taxon>Aspidochirotacea</taxon>
        <taxon>Aspidochirotida</taxon>
        <taxon>Stichopodidae</taxon>
        <taxon>Apostichopus</taxon>
    </lineage>
</organism>
<dbReference type="Proteomes" id="UP000230750">
    <property type="component" value="Unassembled WGS sequence"/>
</dbReference>
<feature type="compositionally biased region" description="Polar residues" evidence="1">
    <location>
        <begin position="53"/>
        <end position="65"/>
    </location>
</feature>
<feature type="compositionally biased region" description="Acidic residues" evidence="1">
    <location>
        <begin position="7"/>
        <end position="50"/>
    </location>
</feature>
<dbReference type="EMBL" id="MRZV01002611">
    <property type="protein sequence ID" value="PIK33347.1"/>
    <property type="molecule type" value="Genomic_DNA"/>
</dbReference>
<comment type="caution">
    <text evidence="2">The sequence shown here is derived from an EMBL/GenBank/DDBJ whole genome shotgun (WGS) entry which is preliminary data.</text>
</comment>
<gene>
    <name evidence="2" type="ORF">BSL78_29841</name>
</gene>